<gene>
    <name evidence="1" type="ORF">DFR75_101650</name>
</gene>
<dbReference type="Proteomes" id="UP000295087">
    <property type="component" value="Unassembled WGS sequence"/>
</dbReference>
<keyword evidence="2" id="KW-1185">Reference proteome</keyword>
<reference evidence="1 2" key="1">
    <citation type="submission" date="2019-03" db="EMBL/GenBank/DDBJ databases">
        <title>Genomic Encyclopedia of Type Strains, Phase IV (KMG-IV): sequencing the most valuable type-strain genomes for metagenomic binning, comparative biology and taxonomic classification.</title>
        <authorList>
            <person name="Goeker M."/>
        </authorList>
    </citation>
    <scope>NUCLEOTIDE SEQUENCE [LARGE SCALE GENOMIC DNA]</scope>
    <source>
        <strain evidence="1 2">DSM 44496</strain>
    </source>
</reference>
<organism evidence="1 2">
    <name type="scientific">Nocardia ignorata</name>
    <dbReference type="NCBI Taxonomy" id="145285"/>
    <lineage>
        <taxon>Bacteria</taxon>
        <taxon>Bacillati</taxon>
        <taxon>Actinomycetota</taxon>
        <taxon>Actinomycetes</taxon>
        <taxon>Mycobacteriales</taxon>
        <taxon>Nocardiaceae</taxon>
        <taxon>Nocardia</taxon>
    </lineage>
</organism>
<sequence>MRGHVRSFWIVLLLGVLPAVAPAPLVRAEPTYTAYLDLPAINDDGEFAGGIHPALPLSAEPLRMALDRARADGIAPSRYSTLLHQYWLVVATDNAGIDLAGWAPERGVAANTDTFSRVYVNYFRIAAARPDFYWAGLAGIAGGSFASGFFDVGDIGALLSVPGIHELGTAVAGLLRATPPELVAAVPPDIAALALLGPRLTADDLAWYQTRLIIMQRHIFTDLVPMHEAYLADGMAAIDEMHAAGLLDNAMRAAWAGIDDGTGLAAALVTMADREQNHIVPEQWDATAAGRGGLGRVLTYVTTVAGKPALAGARAPGVYAPATVRSPIPGSKLGLRMPLPAFNWADRADRWAYLAADLVPRHLDLATDPARAVVVYREPFPGKLDRGRLVARLPDVIADLTTQWQVTHT</sequence>
<evidence type="ECO:0000313" key="1">
    <source>
        <dbReference type="EMBL" id="TDP41547.1"/>
    </source>
</evidence>
<dbReference type="EMBL" id="SNXK01000001">
    <property type="protein sequence ID" value="TDP41547.1"/>
    <property type="molecule type" value="Genomic_DNA"/>
</dbReference>
<proteinExistence type="predicted"/>
<name>A0A4R6PTI1_NOCIG</name>
<accession>A0A4R6PTI1</accession>
<evidence type="ECO:0000313" key="2">
    <source>
        <dbReference type="Proteomes" id="UP000295087"/>
    </source>
</evidence>
<protein>
    <submittedName>
        <fullName evidence="1">Uncharacterized protein</fullName>
    </submittedName>
</protein>
<dbReference type="AlphaFoldDB" id="A0A4R6PTI1"/>
<comment type="caution">
    <text evidence="1">The sequence shown here is derived from an EMBL/GenBank/DDBJ whole genome shotgun (WGS) entry which is preliminary data.</text>
</comment>